<reference evidence="1 2" key="1">
    <citation type="submission" date="2015-10" db="EMBL/GenBank/DDBJ databases">
        <title>Complete genome sequence of hyperthermophilic archaeon Pyrodictium delaneyi Su06.</title>
        <authorList>
            <person name="Jung J.-H."/>
            <person name="Lin J."/>
            <person name="Holden J.F."/>
            <person name="Park C.-S."/>
        </authorList>
    </citation>
    <scope>NUCLEOTIDE SEQUENCE [LARGE SCALE GENOMIC DNA]</scope>
    <source>
        <strain evidence="1 2">Su06</strain>
    </source>
</reference>
<dbReference type="EMBL" id="CP013011">
    <property type="protein sequence ID" value="ALL01156.1"/>
    <property type="molecule type" value="Genomic_DNA"/>
</dbReference>
<dbReference type="GeneID" id="26099445"/>
<dbReference type="Proteomes" id="UP000058613">
    <property type="component" value="Chromosome"/>
</dbReference>
<proteinExistence type="predicted"/>
<dbReference type="KEGG" id="pdl:Pyrde_1108"/>
<accession>A0A0P0N4C6</accession>
<dbReference type="AlphaFoldDB" id="A0A0P0N4C6"/>
<gene>
    <name evidence="1" type="ORF">Pyrde_1108</name>
</gene>
<evidence type="ECO:0000313" key="2">
    <source>
        <dbReference type="Proteomes" id="UP000058613"/>
    </source>
</evidence>
<dbReference type="OrthoDB" id="381820at2157"/>
<evidence type="ECO:0000313" key="1">
    <source>
        <dbReference type="EMBL" id="ALL01156.1"/>
    </source>
</evidence>
<protein>
    <submittedName>
        <fullName evidence="1">Uncharacterized protein</fullName>
    </submittedName>
</protein>
<dbReference type="RefSeq" id="WP_143521998.1">
    <property type="nucleotide sequence ID" value="NZ_CP013011.1"/>
</dbReference>
<name>A0A0P0N4C6_9CREN</name>
<organism evidence="1 2">
    <name type="scientific">Pyrodictium delaneyi</name>
    <dbReference type="NCBI Taxonomy" id="1273541"/>
    <lineage>
        <taxon>Archaea</taxon>
        <taxon>Thermoproteota</taxon>
        <taxon>Thermoprotei</taxon>
        <taxon>Desulfurococcales</taxon>
        <taxon>Pyrodictiaceae</taxon>
        <taxon>Pyrodictium</taxon>
    </lineage>
</organism>
<sequence length="80" mass="9181">MDKTTASPNIEDKQRISLDTQNNKSIIDIPLDAISDAWIQHGYIYLQLANGKILSIPANKHTTSIYWEVKLRNRRRAFGL</sequence>